<comment type="catalytic activity">
    <reaction evidence="1 9">
        <text>Thiol-dependent hydrolysis of ester, thioester, amide, peptide and isopeptide bonds formed by the C-terminal Gly of ubiquitin (a 76-residue protein attached to proteins as an intracellular targeting signal).</text>
        <dbReference type="EC" id="3.4.19.12"/>
    </reaction>
</comment>
<dbReference type="InterPro" id="IPR000626">
    <property type="entry name" value="Ubiquitin-like_dom"/>
</dbReference>
<dbReference type="PANTHER" id="PTHR13312:SF0">
    <property type="entry name" value="UBIQUITIN THIOESTERASE OTU1"/>
    <property type="match status" value="1"/>
</dbReference>
<keyword evidence="2" id="KW-0645">Protease</keyword>
<evidence type="ECO:0000256" key="2">
    <source>
        <dbReference type="ARBA" id="ARBA00022670"/>
    </source>
</evidence>
<accession>A0A2S2PTC0</accession>
<feature type="domain" description="Ubiquitin-like" evidence="10">
    <location>
        <begin position="4"/>
        <end position="81"/>
    </location>
</feature>
<dbReference type="AlphaFoldDB" id="A0A2S2PTC0"/>
<keyword evidence="4" id="KW-0863">Zinc-finger</keyword>
<organism evidence="12">
    <name type="scientific">Schizaphis graminum</name>
    <name type="common">Green bug aphid</name>
    <dbReference type="NCBI Taxonomy" id="13262"/>
    <lineage>
        <taxon>Eukaryota</taxon>
        <taxon>Metazoa</taxon>
        <taxon>Ecdysozoa</taxon>
        <taxon>Arthropoda</taxon>
        <taxon>Hexapoda</taxon>
        <taxon>Insecta</taxon>
        <taxon>Pterygota</taxon>
        <taxon>Neoptera</taxon>
        <taxon>Paraneoptera</taxon>
        <taxon>Hemiptera</taxon>
        <taxon>Sternorrhyncha</taxon>
        <taxon>Aphidomorpha</taxon>
        <taxon>Aphidoidea</taxon>
        <taxon>Aphididae</taxon>
        <taxon>Aphidini</taxon>
        <taxon>Schizaphis</taxon>
    </lineage>
</organism>
<evidence type="ECO:0000256" key="6">
    <source>
        <dbReference type="ARBA" id="ARBA00022801"/>
    </source>
</evidence>
<dbReference type="Pfam" id="PF21403">
    <property type="entry name" value="OTU1_UBXL"/>
    <property type="match status" value="1"/>
</dbReference>
<keyword evidence="7 9" id="KW-0788">Thiol protease</keyword>
<dbReference type="InterPro" id="IPR038765">
    <property type="entry name" value="Papain-like_cys_pep_sf"/>
</dbReference>
<feature type="domain" description="OTU" evidence="11">
    <location>
        <begin position="110"/>
        <end position="234"/>
    </location>
</feature>
<keyword evidence="8" id="KW-0862">Zinc</keyword>
<evidence type="ECO:0000256" key="7">
    <source>
        <dbReference type="ARBA" id="ARBA00022807"/>
    </source>
</evidence>
<dbReference type="InterPro" id="IPR057766">
    <property type="entry name" value="Znf-C2H2_OTU1-like_C"/>
</dbReference>
<dbReference type="SUPFAM" id="SSF54001">
    <property type="entry name" value="Cysteine proteinases"/>
    <property type="match status" value="1"/>
</dbReference>
<dbReference type="PROSITE" id="PS50053">
    <property type="entry name" value="UBIQUITIN_2"/>
    <property type="match status" value="1"/>
</dbReference>
<dbReference type="InterPro" id="IPR013087">
    <property type="entry name" value="Znf_C2H2_type"/>
</dbReference>
<dbReference type="PROSITE" id="PS00028">
    <property type="entry name" value="ZINC_FINGER_C2H2_1"/>
    <property type="match status" value="1"/>
</dbReference>
<gene>
    <name evidence="12" type="primary">YOD1</name>
    <name evidence="12" type="ORF">g.49426</name>
</gene>
<name>A0A2S2PTC0_SCHGA</name>
<keyword evidence="9" id="KW-0963">Cytoplasm</keyword>
<dbReference type="GO" id="GO:0016579">
    <property type="term" value="P:protein deubiquitination"/>
    <property type="evidence" value="ECO:0007669"/>
    <property type="project" value="TreeGrafter"/>
</dbReference>
<dbReference type="GO" id="GO:0030968">
    <property type="term" value="P:endoplasmic reticulum unfolded protein response"/>
    <property type="evidence" value="ECO:0007669"/>
    <property type="project" value="TreeGrafter"/>
</dbReference>
<dbReference type="Gene3D" id="3.90.70.80">
    <property type="match status" value="1"/>
</dbReference>
<protein>
    <recommendedName>
        <fullName evidence="9">Ubiquitin thioesterase OTU</fullName>
        <ecNumber evidence="9">3.4.19.12</ecNumber>
    </recommendedName>
</protein>
<dbReference type="GO" id="GO:0005829">
    <property type="term" value="C:cytosol"/>
    <property type="evidence" value="ECO:0007669"/>
    <property type="project" value="TreeGrafter"/>
</dbReference>
<dbReference type="Gene3D" id="3.10.20.90">
    <property type="entry name" value="Phosphatidylinositol 3-kinase Catalytic Subunit, Chain A, domain 1"/>
    <property type="match status" value="1"/>
</dbReference>
<evidence type="ECO:0000256" key="4">
    <source>
        <dbReference type="ARBA" id="ARBA00022771"/>
    </source>
</evidence>
<reference evidence="12" key="1">
    <citation type="submission" date="2018-04" db="EMBL/GenBank/DDBJ databases">
        <title>Transcriptome of Schizaphis graminum biotype I.</title>
        <authorList>
            <person name="Scully E.D."/>
            <person name="Geib S.M."/>
            <person name="Palmer N.A."/>
            <person name="Koch K."/>
            <person name="Bradshaw J."/>
            <person name="Heng-Moss T."/>
            <person name="Sarath G."/>
        </authorList>
    </citation>
    <scope>NUCLEOTIDE SEQUENCE</scope>
</reference>
<dbReference type="InterPro" id="IPR003323">
    <property type="entry name" value="OTU_dom"/>
</dbReference>
<dbReference type="GO" id="GO:0004843">
    <property type="term" value="F:cysteine-type deubiquitinase activity"/>
    <property type="evidence" value="ECO:0007669"/>
    <property type="project" value="UniProtKB-UniRule"/>
</dbReference>
<evidence type="ECO:0000256" key="8">
    <source>
        <dbReference type="ARBA" id="ARBA00022833"/>
    </source>
</evidence>
<evidence type="ECO:0000256" key="9">
    <source>
        <dbReference type="RuleBase" id="RU367104"/>
    </source>
</evidence>
<dbReference type="Pfam" id="PF02338">
    <property type="entry name" value="OTU"/>
    <property type="match status" value="1"/>
</dbReference>
<dbReference type="EC" id="3.4.19.12" evidence="9"/>
<dbReference type="GO" id="GO:0036503">
    <property type="term" value="P:ERAD pathway"/>
    <property type="evidence" value="ECO:0007669"/>
    <property type="project" value="TreeGrafter"/>
</dbReference>
<sequence length="308" mass="34232">MSDVVLRLKCRLGTFPMTIPLNCSISVLKEQVSVLSEIPVDGIRLLFGFPPKSIQKLEGTIEDIGLKSGDTIIAEVDSTSTGVQQLKVKTESNILKHITEQEVGNEVPLILRKVVPADNSCLFTSLGFVLGGKIDLSSGNYMREIIANAVKDNQIEFSEAVLGKPNQDYCEWIRNPNSWGGAIEVSILSNFYGMEIAVIDTQSGSISKFGEDKDYPHRVFLIYDGIHYDPLYLESPANPEEIQTLFPTNDDRMLDAAQMLANEAKSSRQYTDVNRFTLKCLECGCIMIGQTQAQEHAKLTAHNNFNEY</sequence>
<evidence type="ECO:0000259" key="11">
    <source>
        <dbReference type="PROSITE" id="PS50802"/>
    </source>
</evidence>
<dbReference type="Pfam" id="PF24560">
    <property type="entry name" value="zf-C2H2_OTU1_C"/>
    <property type="match status" value="1"/>
</dbReference>
<evidence type="ECO:0000259" key="10">
    <source>
        <dbReference type="PROSITE" id="PS50053"/>
    </source>
</evidence>
<evidence type="ECO:0000256" key="3">
    <source>
        <dbReference type="ARBA" id="ARBA00022723"/>
    </source>
</evidence>
<dbReference type="PROSITE" id="PS50802">
    <property type="entry name" value="OTU"/>
    <property type="match status" value="1"/>
</dbReference>
<dbReference type="EMBL" id="GGMR01020008">
    <property type="protein sequence ID" value="MBY32627.1"/>
    <property type="molecule type" value="Transcribed_RNA"/>
</dbReference>
<dbReference type="CDD" id="cd22745">
    <property type="entry name" value="OTU_OTU1"/>
    <property type="match status" value="1"/>
</dbReference>
<comment type="function">
    <text evidence="9">Hydrolase that can remove conjugated ubiquitin from proteins and may therefore play an important regulatory role at the level of protein turnover by preventing degradation.</text>
</comment>
<dbReference type="PANTHER" id="PTHR13312">
    <property type="entry name" value="HIV-INDUCED PROTEIN-7-LIKE PROTEASE"/>
    <property type="match status" value="1"/>
</dbReference>
<dbReference type="InterPro" id="IPR048857">
    <property type="entry name" value="OTU1_Ubl"/>
</dbReference>
<keyword evidence="5 9" id="KW-0833">Ubl conjugation pathway</keyword>
<evidence type="ECO:0000313" key="12">
    <source>
        <dbReference type="EMBL" id="MBY32627.1"/>
    </source>
</evidence>
<keyword evidence="3" id="KW-0479">Metal-binding</keyword>
<proteinExistence type="predicted"/>
<dbReference type="InterPro" id="IPR029071">
    <property type="entry name" value="Ubiquitin-like_domsf"/>
</dbReference>
<keyword evidence="6 9" id="KW-0378">Hydrolase</keyword>
<evidence type="ECO:0000256" key="1">
    <source>
        <dbReference type="ARBA" id="ARBA00000707"/>
    </source>
</evidence>
<evidence type="ECO:0000256" key="5">
    <source>
        <dbReference type="ARBA" id="ARBA00022786"/>
    </source>
</evidence>
<dbReference type="GO" id="GO:0005634">
    <property type="term" value="C:nucleus"/>
    <property type="evidence" value="ECO:0007669"/>
    <property type="project" value="TreeGrafter"/>
</dbReference>
<comment type="subcellular location">
    <subcellularLocation>
        <location evidence="9">Cytoplasm</location>
    </subcellularLocation>
</comment>
<dbReference type="SUPFAM" id="SSF54236">
    <property type="entry name" value="Ubiquitin-like"/>
    <property type="match status" value="1"/>
</dbReference>